<dbReference type="AlphaFoldDB" id="A0A7J6W4U7"/>
<dbReference type="PANTHER" id="PTHR33018:SF37">
    <property type="entry name" value="TRANSPOSASE TNP1_EN_SPM-LIKE DOMAIN-CONTAINING PROTEIN"/>
    <property type="match status" value="1"/>
</dbReference>
<evidence type="ECO:0000313" key="2">
    <source>
        <dbReference type="Proteomes" id="UP000554482"/>
    </source>
</evidence>
<sequence length="545" mass="61515">MGFGSGSPIQLDSSEMTYIKTNQWGEPNEKSCLALTKAITYHAGYYIPKMYKDGCGMPNDFIAKMVEAVKKSFGTENLAKDYLTDRVKAIWKEWVSPPSTARPSTRRNPSINFLDYLEAEMENPNLWKTIITVDEWGKVDCNEDRKALLKAINFQVRRLIPIIYKDARNLPNAFIERVMEALEENFSFNEVPEDCYITDLVKAAWSRYKNELRKKYITDKDPATVKASSPSPFVTNKDWSIFVDMCTSREYKAMCSQNLANRRNGEVPSTHGACNFAGVGSENEMEGNQSFDAELGRTDAEDRKALVKTTNFQVRCFIPIIYKDSREVRNAFIERVMDALEENFNFIHIPDDCYITDIVKESWWRHKNIKDRDPAVVKEFSPSPFVTNEDWAQFVDMCTSSEYKALCARNLKSRKDKVVTPNNRCNSTGISPEISTIQLGSNLSSRVFAGSSIQPCLTHQLDVGKRCDLLAWGSEVIACGEVVAVDPALNGHVASLGEGVYKIAIKKVIISGSLLYKPDDLRKTIGDVGAGGLVVWPRCFLDIHH</sequence>
<dbReference type="EMBL" id="JABWDY010021866">
    <property type="protein sequence ID" value="KAF5192093.1"/>
    <property type="molecule type" value="Genomic_DNA"/>
</dbReference>
<name>A0A7J6W4U7_THATH</name>
<protein>
    <submittedName>
        <fullName evidence="1">Uncharacterized protein</fullName>
    </submittedName>
</protein>
<dbReference type="Proteomes" id="UP000554482">
    <property type="component" value="Unassembled WGS sequence"/>
</dbReference>
<dbReference type="PANTHER" id="PTHR33018">
    <property type="entry name" value="OS10G0338966 PROTEIN-RELATED"/>
    <property type="match status" value="1"/>
</dbReference>
<accession>A0A7J6W4U7</accession>
<proteinExistence type="predicted"/>
<keyword evidence="2" id="KW-1185">Reference proteome</keyword>
<organism evidence="1 2">
    <name type="scientific">Thalictrum thalictroides</name>
    <name type="common">Rue-anemone</name>
    <name type="synonym">Anemone thalictroides</name>
    <dbReference type="NCBI Taxonomy" id="46969"/>
    <lineage>
        <taxon>Eukaryota</taxon>
        <taxon>Viridiplantae</taxon>
        <taxon>Streptophyta</taxon>
        <taxon>Embryophyta</taxon>
        <taxon>Tracheophyta</taxon>
        <taxon>Spermatophyta</taxon>
        <taxon>Magnoliopsida</taxon>
        <taxon>Ranunculales</taxon>
        <taxon>Ranunculaceae</taxon>
        <taxon>Thalictroideae</taxon>
        <taxon>Thalictrum</taxon>
    </lineage>
</organism>
<dbReference type="OrthoDB" id="1293938at2759"/>
<gene>
    <name evidence="1" type="ORF">FRX31_018321</name>
</gene>
<comment type="caution">
    <text evidence="1">The sequence shown here is derived from an EMBL/GenBank/DDBJ whole genome shotgun (WGS) entry which is preliminary data.</text>
</comment>
<reference evidence="1 2" key="1">
    <citation type="submission" date="2020-06" db="EMBL/GenBank/DDBJ databases">
        <title>Transcriptomic and genomic resources for Thalictrum thalictroides and T. hernandezii: Facilitating candidate gene discovery in an emerging model plant lineage.</title>
        <authorList>
            <person name="Arias T."/>
            <person name="Riano-Pachon D.M."/>
            <person name="Di Stilio V.S."/>
        </authorList>
    </citation>
    <scope>NUCLEOTIDE SEQUENCE [LARGE SCALE GENOMIC DNA]</scope>
    <source>
        <strain evidence="2">cv. WT478/WT964</strain>
        <tissue evidence="1">Leaves</tissue>
    </source>
</reference>
<evidence type="ECO:0000313" key="1">
    <source>
        <dbReference type="EMBL" id="KAF5192093.1"/>
    </source>
</evidence>